<dbReference type="Proteomes" id="UP000033736">
    <property type="component" value="Unassembled WGS sequence"/>
</dbReference>
<reference evidence="1 2" key="1">
    <citation type="submission" date="2015-01" db="EMBL/GenBank/DDBJ databases">
        <title>Genome Sequencing of Rickettsiales /home/snadendla/prok_pipe/test/illegal_ec_num.txt.</title>
        <authorList>
            <person name="Daugherty S.C."/>
            <person name="Su Q."/>
            <person name="Abolude K."/>
            <person name="Beier-Sexton M."/>
            <person name="Carlyon J.A."/>
            <person name="Carter R."/>
            <person name="Day N.P."/>
            <person name="Dumler S.J."/>
            <person name="Dyachenko V."/>
            <person name="Godinez A."/>
            <person name="Kurtti T.J."/>
            <person name="Lichay M."/>
            <person name="Mullins K.E."/>
            <person name="Ott S."/>
            <person name="Pappas-Brown V."/>
            <person name="Paris D.H."/>
            <person name="Patel P."/>
            <person name="Richards A.L."/>
            <person name="Sadzewicz L."/>
            <person name="Sears K."/>
            <person name="Seidman D."/>
            <person name="Sengamalay N."/>
            <person name="Stenos J."/>
            <person name="Tallon L.J."/>
            <person name="Vincent G."/>
            <person name="Fraser C.M."/>
            <person name="Munderloh U."/>
            <person name="Dunning-Hotopp J.C."/>
        </authorList>
    </citation>
    <scope>NUCLEOTIDE SEQUENCE [LARGE SCALE GENOMIC DNA]</scope>
    <source>
        <strain evidence="1 2">T170-B</strain>
    </source>
</reference>
<proteinExistence type="predicted"/>
<evidence type="ECO:0000313" key="1">
    <source>
        <dbReference type="EMBL" id="KJW01924.1"/>
    </source>
</evidence>
<accession>A0A0F3R9M6</accession>
<gene>
    <name evidence="1" type="ORF">RAT170B_1744</name>
</gene>
<sequence length="49" mass="5554">MQTARSTLKLKMPLQTILPQLPQKQVVVIDKRALQQKTANPKSTKDLKP</sequence>
<keyword evidence="2" id="KW-1185">Reference proteome</keyword>
<dbReference type="EMBL" id="LAOQ01000022">
    <property type="protein sequence ID" value="KJW01924.1"/>
    <property type="molecule type" value="Genomic_DNA"/>
</dbReference>
<name>A0A0F3R9M6_9RICK</name>
<comment type="caution">
    <text evidence="1">The sequence shown here is derived from an EMBL/GenBank/DDBJ whole genome shotgun (WGS) entry which is preliminary data.</text>
</comment>
<dbReference type="AlphaFoldDB" id="A0A0F3R9M6"/>
<organism evidence="1 2">
    <name type="scientific">Rickettsia argasii T170-B</name>
    <dbReference type="NCBI Taxonomy" id="1268837"/>
    <lineage>
        <taxon>Bacteria</taxon>
        <taxon>Pseudomonadati</taxon>
        <taxon>Pseudomonadota</taxon>
        <taxon>Alphaproteobacteria</taxon>
        <taxon>Rickettsiales</taxon>
        <taxon>Rickettsiaceae</taxon>
        <taxon>Rickettsieae</taxon>
        <taxon>Rickettsia</taxon>
        <taxon>spotted fever group</taxon>
    </lineage>
</organism>
<protein>
    <submittedName>
        <fullName evidence="1">Putative proP osmoprotectant transporter</fullName>
    </submittedName>
</protein>
<evidence type="ECO:0000313" key="2">
    <source>
        <dbReference type="Proteomes" id="UP000033736"/>
    </source>
</evidence>
<dbReference type="PATRIC" id="fig|1268837.3.peg.1005"/>